<name>A0A1I7YAE3_9BILA</name>
<organism evidence="2 3">
    <name type="scientific">Steinernema glaseri</name>
    <dbReference type="NCBI Taxonomy" id="37863"/>
    <lineage>
        <taxon>Eukaryota</taxon>
        <taxon>Metazoa</taxon>
        <taxon>Ecdysozoa</taxon>
        <taxon>Nematoda</taxon>
        <taxon>Chromadorea</taxon>
        <taxon>Rhabditida</taxon>
        <taxon>Tylenchina</taxon>
        <taxon>Panagrolaimomorpha</taxon>
        <taxon>Strongyloidoidea</taxon>
        <taxon>Steinernematidae</taxon>
        <taxon>Steinernema</taxon>
    </lineage>
</organism>
<accession>A0A1I7YAE3</accession>
<dbReference type="AlphaFoldDB" id="A0A1I7YAE3"/>
<reference evidence="3" key="1">
    <citation type="submission" date="2016-11" db="UniProtKB">
        <authorList>
            <consortium name="WormBaseParasite"/>
        </authorList>
    </citation>
    <scope>IDENTIFICATION</scope>
</reference>
<evidence type="ECO:0000313" key="2">
    <source>
        <dbReference type="Proteomes" id="UP000095287"/>
    </source>
</evidence>
<keyword evidence="1" id="KW-0472">Membrane</keyword>
<feature type="transmembrane region" description="Helical" evidence="1">
    <location>
        <begin position="21"/>
        <end position="43"/>
    </location>
</feature>
<evidence type="ECO:0000256" key="1">
    <source>
        <dbReference type="SAM" id="Phobius"/>
    </source>
</evidence>
<keyword evidence="1" id="KW-0812">Transmembrane</keyword>
<dbReference type="WBParaSite" id="L893_g14361.t1">
    <property type="protein sequence ID" value="L893_g14361.t1"/>
    <property type="gene ID" value="L893_g14361"/>
</dbReference>
<proteinExistence type="predicted"/>
<keyword evidence="2" id="KW-1185">Reference proteome</keyword>
<evidence type="ECO:0000313" key="3">
    <source>
        <dbReference type="WBParaSite" id="L893_g14361.t1"/>
    </source>
</evidence>
<keyword evidence="1" id="KW-1133">Transmembrane helix</keyword>
<protein>
    <submittedName>
        <fullName evidence="3">G_PROTEIN_RECEP_F1_2 domain-containing protein</fullName>
    </submittedName>
</protein>
<dbReference type="Proteomes" id="UP000095287">
    <property type="component" value="Unplaced"/>
</dbReference>
<sequence>MLGVVGGRGRRQLAPVPARHLLRLSAFFLLSTPANYLVVYVSLPSGTLPNPLLSFLISVFIPHSVKEDVLGKASVDTAPCQSHVPESNGLLFLKFYLLLFPKNPITTASLDLCDRG</sequence>